<accession>A0ACC2WT48</accession>
<proteinExistence type="predicted"/>
<protein>
    <submittedName>
        <fullName evidence="1">Uncharacterized protein</fullName>
    </submittedName>
</protein>
<name>A0ACC2WT48_9TREE</name>
<evidence type="ECO:0000313" key="2">
    <source>
        <dbReference type="Proteomes" id="UP001243375"/>
    </source>
</evidence>
<gene>
    <name evidence="1" type="ORF">QFC22_005491</name>
</gene>
<dbReference type="Proteomes" id="UP001243375">
    <property type="component" value="Unassembled WGS sequence"/>
</dbReference>
<comment type="caution">
    <text evidence="1">The sequence shown here is derived from an EMBL/GenBank/DDBJ whole genome shotgun (WGS) entry which is preliminary data.</text>
</comment>
<evidence type="ECO:0000313" key="1">
    <source>
        <dbReference type="EMBL" id="KAJ9114618.1"/>
    </source>
</evidence>
<keyword evidence="2" id="KW-1185">Reference proteome</keyword>
<sequence length="370" mass="41393">MISLIQHAPQYPNLGLGQEYELLDWLQHLTFPREAKFTDLEYAQKVYDQVVKRNLNAGVSISAHNVRTTSYSPAIFIRPQHVLTTPVSMYRVQRFLQMWFLNEAVITPRFALSCTSELMQELGQLMASEPDVHIQTHLSENRTEIQETLRSFPECTSYTEVYEKYGMLRNGTILAHCVWLTEDEMDIIKRTGAGISHCPTSNFNLMSGGARVGAMLDKGLNVGLGSDCSGGFALGVLPQLRNASMLSKMLAVQPEKPNGQTNGHVGQFTNKPLSIPTLFYLATMGGAALCKMAETVGNFLPGKEFDALHVTPGRSPNFFLDVGENRPVGQTRDERRKKLKETFERFLFVSDDRDIAHVYVRGRKVGGSKV</sequence>
<dbReference type="EMBL" id="JASBWU010000018">
    <property type="protein sequence ID" value="KAJ9114618.1"/>
    <property type="molecule type" value="Genomic_DNA"/>
</dbReference>
<reference evidence="1" key="1">
    <citation type="submission" date="2023-04" db="EMBL/GenBank/DDBJ databases">
        <title>Draft Genome sequencing of Naganishia species isolated from polar environments using Oxford Nanopore Technology.</title>
        <authorList>
            <person name="Leo P."/>
            <person name="Venkateswaran K."/>
        </authorList>
    </citation>
    <scope>NUCLEOTIDE SEQUENCE</scope>
    <source>
        <strain evidence="1">MNA-CCFEE 5425</strain>
    </source>
</reference>
<organism evidence="1 2">
    <name type="scientific">Naganishia vaughanmartiniae</name>
    <dbReference type="NCBI Taxonomy" id="1424756"/>
    <lineage>
        <taxon>Eukaryota</taxon>
        <taxon>Fungi</taxon>
        <taxon>Dikarya</taxon>
        <taxon>Basidiomycota</taxon>
        <taxon>Agaricomycotina</taxon>
        <taxon>Tremellomycetes</taxon>
        <taxon>Filobasidiales</taxon>
        <taxon>Filobasidiaceae</taxon>
        <taxon>Naganishia</taxon>
    </lineage>
</organism>